<proteinExistence type="predicted"/>
<reference evidence="3" key="1">
    <citation type="submission" date="2022-11" db="UniProtKB">
        <authorList>
            <consortium name="WormBaseParasite"/>
        </authorList>
    </citation>
    <scope>IDENTIFICATION</scope>
</reference>
<sequence length="83" mass="9323">MSIMNFFKKVDELTSQEAVSEPNPTEPEMDVESLLNDDDNGSMMDDSQCAENVVQEEPSEPILKKREAKTSKSRNHTHSNSHG</sequence>
<protein>
    <submittedName>
        <fullName evidence="3">Uncharacterized protein</fullName>
    </submittedName>
</protein>
<organism evidence="2 3">
    <name type="scientific">Romanomermis culicivorax</name>
    <name type="common">Nematode worm</name>
    <dbReference type="NCBI Taxonomy" id="13658"/>
    <lineage>
        <taxon>Eukaryota</taxon>
        <taxon>Metazoa</taxon>
        <taxon>Ecdysozoa</taxon>
        <taxon>Nematoda</taxon>
        <taxon>Enoplea</taxon>
        <taxon>Dorylaimia</taxon>
        <taxon>Mermithida</taxon>
        <taxon>Mermithoidea</taxon>
        <taxon>Mermithidae</taxon>
        <taxon>Romanomermis</taxon>
    </lineage>
</organism>
<evidence type="ECO:0000313" key="3">
    <source>
        <dbReference type="WBParaSite" id="nRc.2.0.1.t12814-RA"/>
    </source>
</evidence>
<dbReference type="WBParaSite" id="nRc.2.0.1.t12814-RA">
    <property type="protein sequence ID" value="nRc.2.0.1.t12814-RA"/>
    <property type="gene ID" value="nRc.2.0.1.g12814"/>
</dbReference>
<dbReference type="AlphaFoldDB" id="A0A915IG84"/>
<name>A0A915IG84_ROMCU</name>
<dbReference type="Proteomes" id="UP000887565">
    <property type="component" value="Unplaced"/>
</dbReference>
<evidence type="ECO:0000313" key="2">
    <source>
        <dbReference type="Proteomes" id="UP000887565"/>
    </source>
</evidence>
<keyword evidence="2" id="KW-1185">Reference proteome</keyword>
<feature type="compositionally biased region" description="Basic residues" evidence="1">
    <location>
        <begin position="71"/>
        <end position="83"/>
    </location>
</feature>
<feature type="compositionally biased region" description="Acidic residues" evidence="1">
    <location>
        <begin position="27"/>
        <end position="40"/>
    </location>
</feature>
<evidence type="ECO:0000256" key="1">
    <source>
        <dbReference type="SAM" id="MobiDB-lite"/>
    </source>
</evidence>
<accession>A0A915IG84</accession>
<feature type="region of interest" description="Disordered" evidence="1">
    <location>
        <begin position="12"/>
        <end position="83"/>
    </location>
</feature>